<dbReference type="Proteomes" id="UP000017836">
    <property type="component" value="Unassembled WGS sequence"/>
</dbReference>
<protein>
    <submittedName>
        <fullName evidence="1">Uncharacterized protein</fullName>
    </submittedName>
</protein>
<dbReference type="HOGENOM" id="CLU_2625313_0_0_1"/>
<dbReference type="AlphaFoldDB" id="W1NPC6"/>
<organism evidence="1 2">
    <name type="scientific">Amborella trichopoda</name>
    <dbReference type="NCBI Taxonomy" id="13333"/>
    <lineage>
        <taxon>Eukaryota</taxon>
        <taxon>Viridiplantae</taxon>
        <taxon>Streptophyta</taxon>
        <taxon>Embryophyta</taxon>
        <taxon>Tracheophyta</taxon>
        <taxon>Spermatophyta</taxon>
        <taxon>Magnoliopsida</taxon>
        <taxon>Amborellales</taxon>
        <taxon>Amborellaceae</taxon>
        <taxon>Amborella</taxon>
    </lineage>
</organism>
<dbReference type="EMBL" id="KI395922">
    <property type="protein sequence ID" value="ERM97622.1"/>
    <property type="molecule type" value="Genomic_DNA"/>
</dbReference>
<sequence>MAAGLSTTKKKCITMFVVEGLVSSSKEDIAAEIIFQVCVRGHRNRAYAAAADKNMSDYVERWNTIKICPTSIKERSNR</sequence>
<reference evidence="2" key="1">
    <citation type="journal article" date="2013" name="Science">
        <title>The Amborella genome and the evolution of flowering plants.</title>
        <authorList>
            <consortium name="Amborella Genome Project"/>
        </authorList>
    </citation>
    <scope>NUCLEOTIDE SEQUENCE [LARGE SCALE GENOMIC DNA]</scope>
</reference>
<gene>
    <name evidence="1" type="ORF">AMTR_s00246p00018760</name>
</gene>
<accession>W1NPC6</accession>
<proteinExistence type="predicted"/>
<name>W1NPC6_AMBTC</name>
<evidence type="ECO:0000313" key="2">
    <source>
        <dbReference type="Proteomes" id="UP000017836"/>
    </source>
</evidence>
<evidence type="ECO:0000313" key="1">
    <source>
        <dbReference type="EMBL" id="ERM97622.1"/>
    </source>
</evidence>
<dbReference type="Gramene" id="ERM97622">
    <property type="protein sequence ID" value="ERM97622"/>
    <property type="gene ID" value="AMTR_s00246p00018760"/>
</dbReference>
<keyword evidence="2" id="KW-1185">Reference proteome</keyword>